<dbReference type="InterPro" id="IPR010723">
    <property type="entry name" value="HemN_C"/>
</dbReference>
<dbReference type="InterPro" id="IPR006638">
    <property type="entry name" value="Elp3/MiaA/NifB-like_rSAM"/>
</dbReference>
<dbReference type="InterPro" id="IPR013785">
    <property type="entry name" value="Aldolase_TIM"/>
</dbReference>
<dbReference type="SUPFAM" id="SSF102114">
    <property type="entry name" value="Radical SAM enzymes"/>
    <property type="match status" value="1"/>
</dbReference>
<dbReference type="SMART" id="SM00729">
    <property type="entry name" value="Elp3"/>
    <property type="match status" value="1"/>
</dbReference>
<dbReference type="RefSeq" id="WP_065210228.1">
    <property type="nucleotide sequence ID" value="NZ_CP016177.1"/>
</dbReference>
<dbReference type="GO" id="GO:0046872">
    <property type="term" value="F:metal ion binding"/>
    <property type="evidence" value="ECO:0007669"/>
    <property type="project" value="UniProtKB-UniRule"/>
</dbReference>
<dbReference type="InterPro" id="IPR007197">
    <property type="entry name" value="rSAM"/>
</dbReference>
<dbReference type="Pfam" id="PF04055">
    <property type="entry name" value="Radical_SAM"/>
    <property type="match status" value="1"/>
</dbReference>
<comment type="cofactor">
    <cofactor evidence="1">
        <name>[4Fe-4S] cluster</name>
        <dbReference type="ChEBI" id="CHEBI:49883"/>
    </cofactor>
</comment>
<comment type="subcellular location">
    <subcellularLocation>
        <location evidence="2 13">Cytoplasm</location>
    </subcellularLocation>
</comment>
<comment type="similarity">
    <text evidence="3">Belongs to the anaerobic coproporphyrinogen-III oxidase family. HemW subfamily.</text>
</comment>
<dbReference type="GO" id="GO:0004109">
    <property type="term" value="F:coproporphyrinogen oxidase activity"/>
    <property type="evidence" value="ECO:0007669"/>
    <property type="project" value="InterPro"/>
</dbReference>
<dbReference type="GO" id="GO:0006779">
    <property type="term" value="P:porphyrin-containing compound biosynthetic process"/>
    <property type="evidence" value="ECO:0007669"/>
    <property type="project" value="InterPro"/>
</dbReference>
<gene>
    <name evidence="15" type="ORF">A6E01_11105</name>
</gene>
<dbReference type="Proteomes" id="UP000092018">
    <property type="component" value="Chromosome 1"/>
</dbReference>
<evidence type="ECO:0000256" key="5">
    <source>
        <dbReference type="ARBA" id="ARBA00022485"/>
    </source>
</evidence>
<feature type="domain" description="Radical SAM core" evidence="14">
    <location>
        <begin position="3"/>
        <end position="243"/>
    </location>
</feature>
<dbReference type="SFLD" id="SFLDG01065">
    <property type="entry name" value="anaerobic_coproporphyrinogen-I"/>
    <property type="match status" value="1"/>
</dbReference>
<evidence type="ECO:0000256" key="13">
    <source>
        <dbReference type="RuleBase" id="RU364116"/>
    </source>
</evidence>
<reference evidence="15 16" key="1">
    <citation type="submission" date="2016-06" db="EMBL/GenBank/DDBJ databases">
        <title>Adaptive Radiation by Waves of Gene Transfer Leads to Fine-Scale Resource Partitioning in Marine Microbes.</title>
        <authorList>
            <person name="Hehemann J.-H."/>
            <person name="Arevalo P."/>
            <person name="Datta M.S."/>
            <person name="Yu X."/>
            <person name="Corzett C."/>
            <person name="Henschel A."/>
            <person name="Preheim S.P."/>
            <person name="Timberlake S."/>
            <person name="Alm E.J."/>
            <person name="Polz M.F."/>
        </authorList>
    </citation>
    <scope>NUCLEOTIDE SEQUENCE [LARGE SCALE GENOMIC DNA]</scope>
    <source>
        <strain evidence="15 16">FF50</strain>
    </source>
</reference>
<keyword evidence="12 13" id="KW-0143">Chaperone</keyword>
<dbReference type="NCBIfam" id="TIGR00539">
    <property type="entry name" value="hemN_rel"/>
    <property type="match status" value="1"/>
</dbReference>
<evidence type="ECO:0000256" key="3">
    <source>
        <dbReference type="ARBA" id="ARBA00006100"/>
    </source>
</evidence>
<evidence type="ECO:0000256" key="7">
    <source>
        <dbReference type="ARBA" id="ARBA00022617"/>
    </source>
</evidence>
<organism evidence="15 16">
    <name type="scientific">Vibrio breoganii</name>
    <dbReference type="NCBI Taxonomy" id="553239"/>
    <lineage>
        <taxon>Bacteria</taxon>
        <taxon>Pseudomonadati</taxon>
        <taxon>Pseudomonadota</taxon>
        <taxon>Gammaproteobacteria</taxon>
        <taxon>Vibrionales</taxon>
        <taxon>Vibrionaceae</taxon>
        <taxon>Vibrio</taxon>
    </lineage>
</organism>
<keyword evidence="10 13" id="KW-0408">Iron</keyword>
<dbReference type="KEGG" id="vbr:A6E01_11105"/>
<evidence type="ECO:0000256" key="12">
    <source>
        <dbReference type="ARBA" id="ARBA00023186"/>
    </source>
</evidence>
<evidence type="ECO:0000256" key="1">
    <source>
        <dbReference type="ARBA" id="ARBA00001966"/>
    </source>
</evidence>
<evidence type="ECO:0000313" key="15">
    <source>
        <dbReference type="EMBL" id="ANO33742.1"/>
    </source>
</evidence>
<dbReference type="InterPro" id="IPR004559">
    <property type="entry name" value="HemW-like"/>
</dbReference>
<evidence type="ECO:0000259" key="14">
    <source>
        <dbReference type="PROSITE" id="PS51918"/>
    </source>
</evidence>
<dbReference type="GO" id="GO:0051539">
    <property type="term" value="F:4 iron, 4 sulfur cluster binding"/>
    <property type="evidence" value="ECO:0007669"/>
    <property type="project" value="UniProtKB-UniRule"/>
</dbReference>
<dbReference type="SFLD" id="SFLDF00562">
    <property type="entry name" value="HemN-like__clustered_with_heat"/>
    <property type="match status" value="1"/>
</dbReference>
<dbReference type="AlphaFoldDB" id="A0AAN1CSR0"/>
<dbReference type="InterPro" id="IPR034505">
    <property type="entry name" value="Coproporphyrinogen-III_oxidase"/>
</dbReference>
<dbReference type="Pfam" id="PF06969">
    <property type="entry name" value="HemN_C"/>
    <property type="match status" value="1"/>
</dbReference>
<dbReference type="Gene3D" id="3.20.20.70">
    <property type="entry name" value="Aldolase class I"/>
    <property type="match status" value="1"/>
</dbReference>
<accession>A0AAN1CSR0</accession>
<dbReference type="SFLD" id="SFLDS00029">
    <property type="entry name" value="Radical_SAM"/>
    <property type="match status" value="1"/>
</dbReference>
<dbReference type="InterPro" id="IPR058240">
    <property type="entry name" value="rSAM_sf"/>
</dbReference>
<dbReference type="PANTHER" id="PTHR13932:SF5">
    <property type="entry name" value="RADICAL S-ADENOSYL METHIONINE DOMAIN-CONTAINING PROTEIN 1, MITOCHONDRIAL"/>
    <property type="match status" value="1"/>
</dbReference>
<sequence>MSTLTPPALGLYIHIPWCVQKCPYCDFNSHALKGDIPEELYIDALLEDLDSDISKYTDSVGERVLTSIFIGGGTPSLISPQQIARLLSGVQQRVAFSKDIEITMEANPGTIEAERFAQYVYAGVTRISIGVQSFEQQKLERLGRIHGKDEAVNAAKLAHTIDLNSFNLDLMHGLPEQSIEQALDDLGKAIELDPPHLSWYQLTIEPNTLFYYKTPTLPDDDDLWDIFERGHEKLNAAGYVQYEISGYSKPGYQCQHNLNYWRFGDYLGIGCGSHGKLSFSDGRIVRTTKTKHPRGYLASYQNMVKPYLDTEHIVADEDRPFEFFMNRFRLIEACPKQDFVNTTGLPISAIQSTIDWAIEKSYLSETESHWQITQKGKLFLNDLLEAFMVEED</sequence>
<evidence type="ECO:0000313" key="16">
    <source>
        <dbReference type="Proteomes" id="UP000092018"/>
    </source>
</evidence>
<dbReference type="SFLD" id="SFLDF00288">
    <property type="entry name" value="HemN-like__clustered_with_nucl"/>
    <property type="match status" value="1"/>
</dbReference>
<dbReference type="EMBL" id="CP016177">
    <property type="protein sequence ID" value="ANO33742.1"/>
    <property type="molecule type" value="Genomic_DNA"/>
</dbReference>
<evidence type="ECO:0000256" key="11">
    <source>
        <dbReference type="ARBA" id="ARBA00023014"/>
    </source>
</evidence>
<proteinExistence type="inferred from homology"/>
<dbReference type="PANTHER" id="PTHR13932">
    <property type="entry name" value="COPROPORPHYRINIGEN III OXIDASE"/>
    <property type="match status" value="1"/>
</dbReference>
<comment type="function">
    <text evidence="13">Probably acts as a heme chaperone, transferring heme to an unknown acceptor. Binds one molecule of heme per monomer, possibly covalently. Binds 1 [4Fe-4S] cluster. The cluster is coordinated with 3 cysteines and an exchangeable S-adenosyl-L-methionine.</text>
</comment>
<keyword evidence="8 13" id="KW-0949">S-adenosyl-L-methionine</keyword>
<protein>
    <recommendedName>
        <fullName evidence="4 13">Heme chaperone HemW</fullName>
    </recommendedName>
</protein>
<evidence type="ECO:0000256" key="2">
    <source>
        <dbReference type="ARBA" id="ARBA00004496"/>
    </source>
</evidence>
<name>A0AAN1CSR0_9VIBR</name>
<evidence type="ECO:0000256" key="8">
    <source>
        <dbReference type="ARBA" id="ARBA00022691"/>
    </source>
</evidence>
<evidence type="ECO:0000256" key="6">
    <source>
        <dbReference type="ARBA" id="ARBA00022490"/>
    </source>
</evidence>
<evidence type="ECO:0000256" key="9">
    <source>
        <dbReference type="ARBA" id="ARBA00022723"/>
    </source>
</evidence>
<keyword evidence="5 13" id="KW-0004">4Fe-4S</keyword>
<dbReference type="GO" id="GO:0005737">
    <property type="term" value="C:cytoplasm"/>
    <property type="evidence" value="ECO:0007669"/>
    <property type="project" value="UniProtKB-SubCell"/>
</dbReference>
<dbReference type="CDD" id="cd01335">
    <property type="entry name" value="Radical_SAM"/>
    <property type="match status" value="1"/>
</dbReference>
<evidence type="ECO:0000256" key="10">
    <source>
        <dbReference type="ARBA" id="ARBA00023004"/>
    </source>
</evidence>
<evidence type="ECO:0000256" key="4">
    <source>
        <dbReference type="ARBA" id="ARBA00017228"/>
    </source>
</evidence>
<keyword evidence="11 13" id="KW-0411">Iron-sulfur</keyword>
<keyword evidence="6 13" id="KW-0963">Cytoplasm</keyword>
<keyword evidence="9 13" id="KW-0479">Metal-binding</keyword>
<dbReference type="FunFam" id="3.20.20.70:FF:000124">
    <property type="entry name" value="Heme chaperone HemW"/>
    <property type="match status" value="1"/>
</dbReference>
<dbReference type="PROSITE" id="PS51918">
    <property type="entry name" value="RADICAL_SAM"/>
    <property type="match status" value="1"/>
</dbReference>
<keyword evidence="7 13" id="KW-0349">Heme</keyword>